<gene>
    <name evidence="2" type="primary">AVEN_250565_1</name>
    <name evidence="2" type="ORF">TNCV_5004621</name>
</gene>
<name>A0A8X6V296_TRICX</name>
<dbReference type="SUPFAM" id="SSF53098">
    <property type="entry name" value="Ribonuclease H-like"/>
    <property type="match status" value="1"/>
</dbReference>
<feature type="domain" description="Integrase catalytic" evidence="1">
    <location>
        <begin position="1"/>
        <end position="123"/>
    </location>
</feature>
<dbReference type="GO" id="GO:0003676">
    <property type="term" value="F:nucleic acid binding"/>
    <property type="evidence" value="ECO:0007669"/>
    <property type="project" value="InterPro"/>
</dbReference>
<dbReference type="EMBL" id="BMAU01021139">
    <property type="protein sequence ID" value="GFX91998.1"/>
    <property type="molecule type" value="Genomic_DNA"/>
</dbReference>
<keyword evidence="3" id="KW-1185">Reference proteome</keyword>
<dbReference type="InterPro" id="IPR012337">
    <property type="entry name" value="RNaseH-like_sf"/>
</dbReference>
<protein>
    <submittedName>
        <fullName evidence="2">Integrase catalytic domain-containing protein</fullName>
    </submittedName>
</protein>
<dbReference type="Proteomes" id="UP000887159">
    <property type="component" value="Unassembled WGS sequence"/>
</dbReference>
<evidence type="ECO:0000313" key="3">
    <source>
        <dbReference type="Proteomes" id="UP000887159"/>
    </source>
</evidence>
<dbReference type="InterPro" id="IPR036397">
    <property type="entry name" value="RNaseH_sf"/>
</dbReference>
<dbReference type="Gene3D" id="3.30.420.10">
    <property type="entry name" value="Ribonuclease H-like superfamily/Ribonuclease H"/>
    <property type="match status" value="1"/>
</dbReference>
<dbReference type="InterPro" id="IPR001584">
    <property type="entry name" value="Integrase_cat-core"/>
</dbReference>
<organism evidence="2 3">
    <name type="scientific">Trichonephila clavipes</name>
    <name type="common">Golden silk orbweaver</name>
    <name type="synonym">Nephila clavipes</name>
    <dbReference type="NCBI Taxonomy" id="2585209"/>
    <lineage>
        <taxon>Eukaryota</taxon>
        <taxon>Metazoa</taxon>
        <taxon>Ecdysozoa</taxon>
        <taxon>Arthropoda</taxon>
        <taxon>Chelicerata</taxon>
        <taxon>Arachnida</taxon>
        <taxon>Araneae</taxon>
        <taxon>Araneomorphae</taxon>
        <taxon>Entelegynae</taxon>
        <taxon>Araneoidea</taxon>
        <taxon>Nephilidae</taxon>
        <taxon>Trichonephila</taxon>
    </lineage>
</organism>
<sequence length="123" mass="14453">MVGIDFGDPLNTKDENKHYIVLLMCAVTRALRLELVNNLTTETFLLALRRFISCGMCSKILTENAKTFKRSELEQKNLWKVMSYPTLIAFYASHKIYWQFIIERAPWWGGFYERLVRTVKLAL</sequence>
<proteinExistence type="predicted"/>
<accession>A0A8X6V296</accession>
<reference evidence="2" key="1">
    <citation type="submission" date="2020-08" db="EMBL/GenBank/DDBJ databases">
        <title>Multicomponent nature underlies the extraordinary mechanical properties of spider dragline silk.</title>
        <authorList>
            <person name="Kono N."/>
            <person name="Nakamura H."/>
            <person name="Mori M."/>
            <person name="Yoshida Y."/>
            <person name="Ohtoshi R."/>
            <person name="Malay A.D."/>
            <person name="Moran D.A.P."/>
            <person name="Tomita M."/>
            <person name="Numata K."/>
            <person name="Arakawa K."/>
        </authorList>
    </citation>
    <scope>NUCLEOTIDE SEQUENCE</scope>
</reference>
<dbReference type="PROSITE" id="PS50994">
    <property type="entry name" value="INTEGRASE"/>
    <property type="match status" value="1"/>
</dbReference>
<dbReference type="AlphaFoldDB" id="A0A8X6V296"/>
<evidence type="ECO:0000313" key="2">
    <source>
        <dbReference type="EMBL" id="GFX91998.1"/>
    </source>
</evidence>
<comment type="caution">
    <text evidence="2">The sequence shown here is derived from an EMBL/GenBank/DDBJ whole genome shotgun (WGS) entry which is preliminary data.</text>
</comment>
<dbReference type="GO" id="GO:0015074">
    <property type="term" value="P:DNA integration"/>
    <property type="evidence" value="ECO:0007669"/>
    <property type="project" value="InterPro"/>
</dbReference>
<dbReference type="PANTHER" id="PTHR47331">
    <property type="entry name" value="PHD-TYPE DOMAIN-CONTAINING PROTEIN"/>
    <property type="match status" value="1"/>
</dbReference>
<evidence type="ECO:0000259" key="1">
    <source>
        <dbReference type="PROSITE" id="PS50994"/>
    </source>
</evidence>